<dbReference type="AlphaFoldDB" id="A0A5E4SNR2"/>
<reference evidence="2 3" key="1">
    <citation type="submission" date="2019-08" db="EMBL/GenBank/DDBJ databases">
        <authorList>
            <person name="Peeters C."/>
        </authorList>
    </citation>
    <scope>NUCLEOTIDE SEQUENCE [LARGE SCALE GENOMIC DNA]</scope>
    <source>
        <strain evidence="2 3">LMG 31108</strain>
    </source>
</reference>
<evidence type="ECO:0000256" key="1">
    <source>
        <dbReference type="SAM" id="MobiDB-lite"/>
    </source>
</evidence>
<feature type="region of interest" description="Disordered" evidence="1">
    <location>
        <begin position="227"/>
        <end position="270"/>
    </location>
</feature>
<dbReference type="EMBL" id="CABPSB010000002">
    <property type="protein sequence ID" value="VVD77476.1"/>
    <property type="molecule type" value="Genomic_DNA"/>
</dbReference>
<dbReference type="Proteomes" id="UP000406256">
    <property type="component" value="Unassembled WGS sequence"/>
</dbReference>
<dbReference type="RefSeq" id="WP_174994851.1">
    <property type="nucleotide sequence ID" value="NZ_CABPSB010000002.1"/>
</dbReference>
<organism evidence="2 3">
    <name type="scientific">Pandoraea anhela</name>
    <dbReference type="NCBI Taxonomy" id="2508295"/>
    <lineage>
        <taxon>Bacteria</taxon>
        <taxon>Pseudomonadati</taxon>
        <taxon>Pseudomonadota</taxon>
        <taxon>Betaproteobacteria</taxon>
        <taxon>Burkholderiales</taxon>
        <taxon>Burkholderiaceae</taxon>
        <taxon>Pandoraea</taxon>
    </lineage>
</organism>
<keyword evidence="3" id="KW-1185">Reference proteome</keyword>
<protein>
    <submittedName>
        <fullName evidence="2">Oxygen-regulated invasion protein OrgB</fullName>
    </submittedName>
</protein>
<gene>
    <name evidence="2" type="primary">orgB</name>
    <name evidence="2" type="ORF">PAN31108_00933</name>
</gene>
<sequence>MPRSIPIPPQTPVIDGVVVARDQLARGVVRMRVDNDIRHWARQYVVRSQREIDALRRQAMRDGYRDGVAAALGDVVAHLMRTEQMCDRWRTEMIAQMRELLSTATQHPQALLAALDDAMNTFAGMSCVPPGVPLIVVLPARLKPQSDDIRARIGAVCAAPLTLEFRAAHDRISVQRGGAVIEYDPQDYVARAEAALDIDPHVPRADLSAMLASALASLRRRVDELNAMNESSESRESNESNEWAELNRARAWAQPGDGPFAKESEDDDRD</sequence>
<accession>A0A5E4SNR2</accession>
<name>A0A5E4SNR2_9BURK</name>
<evidence type="ECO:0000313" key="3">
    <source>
        <dbReference type="Proteomes" id="UP000406256"/>
    </source>
</evidence>
<proteinExistence type="predicted"/>
<evidence type="ECO:0000313" key="2">
    <source>
        <dbReference type="EMBL" id="VVD77476.1"/>
    </source>
</evidence>